<evidence type="ECO:0000256" key="5">
    <source>
        <dbReference type="ARBA" id="ARBA00022679"/>
    </source>
</evidence>
<dbReference type="EMBL" id="JALLKP010000001">
    <property type="protein sequence ID" value="KAK2197446.1"/>
    <property type="molecule type" value="Genomic_DNA"/>
</dbReference>
<dbReference type="RefSeq" id="XP_067804288.1">
    <property type="nucleotide sequence ID" value="XM_067945497.1"/>
</dbReference>
<comment type="caution">
    <text evidence="9">The sequence shown here is derived from an EMBL/GenBank/DDBJ whole genome shotgun (WGS) entry which is preliminary data.</text>
</comment>
<reference evidence="9" key="1">
    <citation type="journal article" date="2023" name="Nat. Microbiol.">
        <title>Babesia duncani multi-omics identifies virulence factors and drug targets.</title>
        <authorList>
            <person name="Singh P."/>
            <person name="Lonardi S."/>
            <person name="Liang Q."/>
            <person name="Vydyam P."/>
            <person name="Khabirova E."/>
            <person name="Fang T."/>
            <person name="Gihaz S."/>
            <person name="Thekkiniath J."/>
            <person name="Munshi M."/>
            <person name="Abel S."/>
            <person name="Ciampossin L."/>
            <person name="Batugedara G."/>
            <person name="Gupta M."/>
            <person name="Lu X.M."/>
            <person name="Lenz T."/>
            <person name="Chakravarty S."/>
            <person name="Cornillot E."/>
            <person name="Hu Y."/>
            <person name="Ma W."/>
            <person name="Gonzalez L.M."/>
            <person name="Sanchez S."/>
            <person name="Estrada K."/>
            <person name="Sanchez-Flores A."/>
            <person name="Montero E."/>
            <person name="Harb O.S."/>
            <person name="Le Roch K.G."/>
            <person name="Mamoun C.B."/>
        </authorList>
    </citation>
    <scope>NUCLEOTIDE SEQUENCE</scope>
    <source>
        <strain evidence="9">WA1</strain>
    </source>
</reference>
<gene>
    <name evidence="10" type="ORF">BdWA1_000446</name>
    <name evidence="9" type="ORF">BdWA1_004036</name>
</gene>
<accession>A0AAD9PGN6</accession>
<evidence type="ECO:0000256" key="1">
    <source>
        <dbReference type="ARBA" id="ARBA00005201"/>
    </source>
</evidence>
<proteinExistence type="predicted"/>
<evidence type="ECO:0000259" key="8">
    <source>
        <dbReference type="SMART" id="SM00904"/>
    </source>
</evidence>
<dbReference type="SMART" id="SM00904">
    <property type="entry name" value="Flavokinase"/>
    <property type="match status" value="1"/>
</dbReference>
<keyword evidence="5" id="KW-0808">Transferase</keyword>
<name>A0AAD9PGN6_9APIC</name>
<evidence type="ECO:0000313" key="11">
    <source>
        <dbReference type="Proteomes" id="UP001214638"/>
    </source>
</evidence>
<evidence type="ECO:0000256" key="3">
    <source>
        <dbReference type="ARBA" id="ARBA00022630"/>
    </source>
</evidence>
<protein>
    <recommendedName>
        <fullName evidence="2">riboflavin kinase</fullName>
        <ecNumber evidence="2">2.7.1.26</ecNumber>
    </recommendedName>
</protein>
<dbReference type="GeneID" id="94334744"/>
<comment type="pathway">
    <text evidence="1">Cofactor biosynthesis; FMN biosynthesis; FMN from riboflavin (ATP route): step 1/1.</text>
</comment>
<dbReference type="InterPro" id="IPR015865">
    <property type="entry name" value="Riboflavin_kinase_bac/euk"/>
</dbReference>
<dbReference type="EC" id="2.7.1.26" evidence="2"/>
<dbReference type="Gene3D" id="2.40.30.30">
    <property type="entry name" value="Riboflavin kinase-like"/>
    <property type="match status" value="1"/>
</dbReference>
<keyword evidence="6" id="KW-0547">Nucleotide-binding</keyword>
<evidence type="ECO:0000256" key="2">
    <source>
        <dbReference type="ARBA" id="ARBA00012105"/>
    </source>
</evidence>
<evidence type="ECO:0000313" key="10">
    <source>
        <dbReference type="EMBL" id="KAK2197446.1"/>
    </source>
</evidence>
<organism evidence="9 11">
    <name type="scientific">Babesia duncani</name>
    <dbReference type="NCBI Taxonomy" id="323732"/>
    <lineage>
        <taxon>Eukaryota</taxon>
        <taxon>Sar</taxon>
        <taxon>Alveolata</taxon>
        <taxon>Apicomplexa</taxon>
        <taxon>Aconoidasida</taxon>
        <taxon>Piroplasmida</taxon>
        <taxon>Babesiidae</taxon>
        <taxon>Babesia</taxon>
    </lineage>
</organism>
<dbReference type="GO" id="GO:0009231">
    <property type="term" value="P:riboflavin biosynthetic process"/>
    <property type="evidence" value="ECO:0007669"/>
    <property type="project" value="InterPro"/>
</dbReference>
<keyword evidence="7" id="KW-0067">ATP-binding</keyword>
<dbReference type="GO" id="GO:0008531">
    <property type="term" value="F:riboflavin kinase activity"/>
    <property type="evidence" value="ECO:0007669"/>
    <property type="project" value="UniProtKB-EC"/>
</dbReference>
<dbReference type="InterPro" id="IPR023465">
    <property type="entry name" value="Riboflavin_kinase_dom_sf"/>
</dbReference>
<evidence type="ECO:0000256" key="6">
    <source>
        <dbReference type="ARBA" id="ARBA00022741"/>
    </source>
</evidence>
<keyword evidence="4" id="KW-0288">FMN</keyword>
<dbReference type="Pfam" id="PF01687">
    <property type="entry name" value="Flavokinase"/>
    <property type="match status" value="1"/>
</dbReference>
<dbReference type="KEGG" id="bdw:94334744"/>
<evidence type="ECO:0000313" key="9">
    <source>
        <dbReference type="EMBL" id="KAK2194497.1"/>
    </source>
</evidence>
<keyword evidence="3" id="KW-0285">Flavoprotein</keyword>
<dbReference type="SUPFAM" id="SSF82114">
    <property type="entry name" value="Riboflavin kinase-like"/>
    <property type="match status" value="1"/>
</dbReference>
<evidence type="ECO:0000256" key="7">
    <source>
        <dbReference type="ARBA" id="ARBA00022840"/>
    </source>
</evidence>
<dbReference type="GO" id="GO:0005524">
    <property type="term" value="F:ATP binding"/>
    <property type="evidence" value="ECO:0007669"/>
    <property type="project" value="UniProtKB-KW"/>
</dbReference>
<dbReference type="PANTHER" id="PTHR22749">
    <property type="entry name" value="RIBOFLAVIN KINASE/FMN ADENYLYLTRANSFERASE"/>
    <property type="match status" value="1"/>
</dbReference>
<dbReference type="InterPro" id="IPR023468">
    <property type="entry name" value="Riboflavin_kinase"/>
</dbReference>
<keyword evidence="9" id="KW-0418">Kinase</keyword>
<keyword evidence="11" id="KW-1185">Reference proteome</keyword>
<sequence>MDHNAVKYYVVNADKEWSCNSQVLYNFYGLICNSCDGVLIPPFNRIQKLFPGCSGSTCLHSHIYKLIKEIARNDIFPSKLTGNGSKQLLLDVSKLKVSSSDRIKSFCSIFEGAALKCISVENNSVKQILVNKWDGLDVSKFTECVDDICFTGWYRIHDFIRNIYSLTNRKLNSNTKIKILLISNNKIIVDRLESFYSNENIFKLDLKSPFAFVGSIDSCTNYLSDDKSIAHVQFVGCDDDTINSIIHNLKVPSISFEKSSEIDEYIPQSNECKVNLKCNVDISNYSGIIGGFLEFQRPIFLSGTVVKGFGRGSAFLGIPTANLDCSNLPNFIPGVYYGVAHLHGNPEVDSTESIHAILSIGFNPQFNNCNYSIEPYLYREFKYSLLGQVLELKIKGFIRCEAQFKSINHLITAIDYDLQLHSLIIQNGSA</sequence>
<dbReference type="Proteomes" id="UP001214638">
    <property type="component" value="Unassembled WGS sequence"/>
</dbReference>
<evidence type="ECO:0000256" key="4">
    <source>
        <dbReference type="ARBA" id="ARBA00022643"/>
    </source>
</evidence>
<feature type="domain" description="Riboflavin kinase" evidence="8">
    <location>
        <begin position="294"/>
        <end position="426"/>
    </location>
</feature>
<dbReference type="AlphaFoldDB" id="A0AAD9PGN6"/>
<dbReference type="GO" id="GO:0009398">
    <property type="term" value="P:FMN biosynthetic process"/>
    <property type="evidence" value="ECO:0007669"/>
    <property type="project" value="TreeGrafter"/>
</dbReference>
<dbReference type="EMBL" id="JALLKP010000104">
    <property type="protein sequence ID" value="KAK2194497.1"/>
    <property type="molecule type" value="Genomic_DNA"/>
</dbReference>
<dbReference type="PANTHER" id="PTHR22749:SF6">
    <property type="entry name" value="RIBOFLAVIN KINASE"/>
    <property type="match status" value="1"/>
</dbReference>